<evidence type="ECO:0000313" key="1">
    <source>
        <dbReference type="EMBL" id="SLN36185.1"/>
    </source>
</evidence>
<dbReference type="EMBL" id="FWFS01000004">
    <property type="protein sequence ID" value="SLN36185.1"/>
    <property type="molecule type" value="Genomic_DNA"/>
</dbReference>
<reference evidence="1 2" key="1">
    <citation type="submission" date="2017-03" db="EMBL/GenBank/DDBJ databases">
        <authorList>
            <person name="Afonso C.L."/>
            <person name="Miller P.J."/>
            <person name="Scott M.A."/>
            <person name="Spackman E."/>
            <person name="Goraichik I."/>
            <person name="Dimitrov K.M."/>
            <person name="Suarez D.L."/>
            <person name="Swayne D.E."/>
        </authorList>
    </citation>
    <scope>NUCLEOTIDE SEQUENCE [LARGE SCALE GENOMIC DNA]</scope>
    <source>
        <strain evidence="1 2">CECT 8620</strain>
    </source>
</reference>
<evidence type="ECO:0000313" key="2">
    <source>
        <dbReference type="Proteomes" id="UP000193862"/>
    </source>
</evidence>
<dbReference type="Proteomes" id="UP000193862">
    <property type="component" value="Unassembled WGS sequence"/>
</dbReference>
<name>A0A1Y5SBG8_9RHOB</name>
<gene>
    <name evidence="1" type="ORF">AQS8620_01287</name>
</gene>
<dbReference type="RefSeq" id="WP_159453206.1">
    <property type="nucleotide sequence ID" value="NZ_FWFS01000004.1"/>
</dbReference>
<organism evidence="1 2">
    <name type="scientific">Aquimixticola soesokkakensis</name>
    <dbReference type="NCBI Taxonomy" id="1519096"/>
    <lineage>
        <taxon>Bacteria</taxon>
        <taxon>Pseudomonadati</taxon>
        <taxon>Pseudomonadota</taxon>
        <taxon>Alphaproteobacteria</taxon>
        <taxon>Rhodobacterales</taxon>
        <taxon>Paracoccaceae</taxon>
        <taxon>Aquimixticola</taxon>
    </lineage>
</organism>
<proteinExistence type="predicted"/>
<protein>
    <submittedName>
        <fullName evidence="1">Uncharacterized protein</fullName>
    </submittedName>
</protein>
<keyword evidence="2" id="KW-1185">Reference proteome</keyword>
<accession>A0A1Y5SBG8</accession>
<sequence length="47" mass="5112">MTEQVAMANAVEAAVRKALQSMTLETIKKSDFFGMKQPSPITQKLAA</sequence>
<dbReference type="AlphaFoldDB" id="A0A1Y5SBG8"/>